<feature type="compositionally biased region" description="Polar residues" evidence="16">
    <location>
        <begin position="971"/>
        <end position="983"/>
    </location>
</feature>
<comment type="similarity">
    <text evidence="2 15">Belongs to the MCM family.</text>
</comment>
<dbReference type="CDD" id="cd17760">
    <property type="entry name" value="MCM9"/>
    <property type="match status" value="1"/>
</dbReference>
<feature type="region of interest" description="Disordered" evidence="16">
    <location>
        <begin position="661"/>
        <end position="749"/>
    </location>
</feature>
<keyword evidence="4 15" id="KW-0547">Nucleotide-binding</keyword>
<evidence type="ECO:0000256" key="8">
    <source>
        <dbReference type="ARBA" id="ARBA00022840"/>
    </source>
</evidence>
<evidence type="ECO:0000256" key="7">
    <source>
        <dbReference type="ARBA" id="ARBA00022806"/>
    </source>
</evidence>
<dbReference type="SMART" id="SM00382">
    <property type="entry name" value="AAA"/>
    <property type="match status" value="1"/>
</dbReference>
<keyword evidence="10" id="KW-0234">DNA repair</keyword>
<evidence type="ECO:0000256" key="11">
    <source>
        <dbReference type="ARBA" id="ARBA00023242"/>
    </source>
</evidence>
<dbReference type="GO" id="GO:0005634">
    <property type="term" value="C:nucleus"/>
    <property type="evidence" value="ECO:0007669"/>
    <property type="project" value="UniProtKB-SubCell"/>
</dbReference>
<evidence type="ECO:0000256" key="14">
    <source>
        <dbReference type="ARBA" id="ARBA00047995"/>
    </source>
</evidence>
<dbReference type="EC" id="3.6.4.12" evidence="3"/>
<organism evidence="18 19">
    <name type="scientific">Eleginops maclovinus</name>
    <name type="common">Patagonian blennie</name>
    <name type="synonym">Eleginus maclovinus</name>
    <dbReference type="NCBI Taxonomy" id="56733"/>
    <lineage>
        <taxon>Eukaryota</taxon>
        <taxon>Metazoa</taxon>
        <taxon>Chordata</taxon>
        <taxon>Craniata</taxon>
        <taxon>Vertebrata</taxon>
        <taxon>Euteleostomi</taxon>
        <taxon>Actinopterygii</taxon>
        <taxon>Neopterygii</taxon>
        <taxon>Teleostei</taxon>
        <taxon>Neoteleostei</taxon>
        <taxon>Acanthomorphata</taxon>
        <taxon>Eupercaria</taxon>
        <taxon>Perciformes</taxon>
        <taxon>Notothenioidei</taxon>
        <taxon>Eleginopidae</taxon>
        <taxon>Eleginops</taxon>
    </lineage>
</organism>
<dbReference type="Gene3D" id="3.40.50.300">
    <property type="entry name" value="P-loop containing nucleotide triphosphate hydrolases"/>
    <property type="match status" value="1"/>
</dbReference>
<dbReference type="SUPFAM" id="SSF50249">
    <property type="entry name" value="Nucleic acid-binding proteins"/>
    <property type="match status" value="1"/>
</dbReference>
<gene>
    <name evidence="18" type="ORF">PBY51_007130</name>
</gene>
<reference evidence="18 19" key="2">
    <citation type="journal article" date="2023" name="Mol. Biol. Evol.">
        <title>Genomics of Secondarily Temperate Adaptation in the Only Non-Antarctic Icefish.</title>
        <authorList>
            <person name="Rivera-Colon A.G."/>
            <person name="Rayamajhi N."/>
            <person name="Minhas B.F."/>
            <person name="Madrigal G."/>
            <person name="Bilyk K.T."/>
            <person name="Yoon V."/>
            <person name="Hune M."/>
            <person name="Gregory S."/>
            <person name="Cheng C.H.C."/>
            <person name="Catchen J.M."/>
        </authorList>
    </citation>
    <scope>NUCLEOTIDE SEQUENCE [LARGE SCALE GENOMIC DNA]</scope>
    <source>
        <strain evidence="18">JMC-PN-2008</strain>
    </source>
</reference>
<reference evidence="18 19" key="1">
    <citation type="journal article" date="2023" name="Genes (Basel)">
        <title>Chromosome-Level Genome Assembly and Circadian Gene Repertoire of the Patagonia Blennie Eleginops maclovinus-The Closest Ancestral Proxy of Antarctic Cryonotothenioids.</title>
        <authorList>
            <person name="Cheng C.C."/>
            <person name="Rivera-Colon A.G."/>
            <person name="Minhas B.F."/>
            <person name="Wilson L."/>
            <person name="Rayamajhi N."/>
            <person name="Vargas-Chacoff L."/>
            <person name="Catchen J.M."/>
        </authorList>
    </citation>
    <scope>NUCLEOTIDE SEQUENCE [LARGE SCALE GENOMIC DNA]</scope>
    <source>
        <strain evidence="18">JMC-PN-2008</strain>
    </source>
</reference>
<evidence type="ECO:0000256" key="5">
    <source>
        <dbReference type="ARBA" id="ARBA00022763"/>
    </source>
</evidence>
<evidence type="ECO:0000256" key="9">
    <source>
        <dbReference type="ARBA" id="ARBA00023125"/>
    </source>
</evidence>
<dbReference type="FunFam" id="3.40.50.300:FF:000671">
    <property type="entry name" value="DNA helicase MCM9 isoform X1"/>
    <property type="match status" value="1"/>
</dbReference>
<keyword evidence="9 15" id="KW-0238">DNA-binding</keyword>
<dbReference type="GO" id="GO:0016787">
    <property type="term" value="F:hydrolase activity"/>
    <property type="evidence" value="ECO:0007669"/>
    <property type="project" value="UniProtKB-KW"/>
</dbReference>
<feature type="region of interest" description="Disordered" evidence="16">
    <location>
        <begin position="833"/>
        <end position="862"/>
    </location>
</feature>
<feature type="compositionally biased region" description="Polar residues" evidence="16">
    <location>
        <begin position="673"/>
        <end position="696"/>
    </location>
</feature>
<evidence type="ECO:0000256" key="1">
    <source>
        <dbReference type="ARBA" id="ARBA00004123"/>
    </source>
</evidence>
<dbReference type="InterPro" id="IPR001208">
    <property type="entry name" value="MCM_dom"/>
</dbReference>
<evidence type="ECO:0000256" key="2">
    <source>
        <dbReference type="ARBA" id="ARBA00008010"/>
    </source>
</evidence>
<dbReference type="Pfam" id="PF17207">
    <property type="entry name" value="MCM_OB"/>
    <property type="match status" value="1"/>
</dbReference>
<feature type="compositionally biased region" description="Basic and acidic residues" evidence="16">
    <location>
        <begin position="920"/>
        <end position="939"/>
    </location>
</feature>
<name>A0AAN7X320_ELEMC</name>
<feature type="compositionally biased region" description="Polar residues" evidence="16">
    <location>
        <begin position="1027"/>
        <end position="1038"/>
    </location>
</feature>
<dbReference type="GO" id="GO:0042555">
    <property type="term" value="C:MCM complex"/>
    <property type="evidence" value="ECO:0007669"/>
    <property type="project" value="TreeGrafter"/>
</dbReference>
<dbReference type="SMART" id="SM00350">
    <property type="entry name" value="MCM"/>
    <property type="match status" value="1"/>
</dbReference>
<dbReference type="Proteomes" id="UP001346869">
    <property type="component" value="Unassembled WGS sequence"/>
</dbReference>
<keyword evidence="6" id="KW-0378">Hydrolase</keyword>
<keyword evidence="7" id="KW-0347">Helicase</keyword>
<keyword evidence="8 15" id="KW-0067">ATP-binding</keyword>
<keyword evidence="11" id="KW-0539">Nucleus</keyword>
<dbReference type="Gene3D" id="2.40.50.140">
    <property type="entry name" value="Nucleic acid-binding proteins"/>
    <property type="match status" value="1"/>
</dbReference>
<dbReference type="SUPFAM" id="SSF52540">
    <property type="entry name" value="P-loop containing nucleoside triphosphate hydrolases"/>
    <property type="match status" value="1"/>
</dbReference>
<evidence type="ECO:0000313" key="19">
    <source>
        <dbReference type="Proteomes" id="UP001346869"/>
    </source>
</evidence>
<feature type="region of interest" description="Disordered" evidence="16">
    <location>
        <begin position="913"/>
        <end position="983"/>
    </location>
</feature>
<dbReference type="GO" id="GO:0003697">
    <property type="term" value="F:single-stranded DNA binding"/>
    <property type="evidence" value="ECO:0007669"/>
    <property type="project" value="TreeGrafter"/>
</dbReference>
<evidence type="ECO:0000313" key="18">
    <source>
        <dbReference type="EMBL" id="KAK5853335.1"/>
    </source>
</evidence>
<dbReference type="PRINTS" id="PR01657">
    <property type="entry name" value="MCMFAMILY"/>
</dbReference>
<evidence type="ECO:0000256" key="15">
    <source>
        <dbReference type="RuleBase" id="RU004070"/>
    </source>
</evidence>
<dbReference type="EMBL" id="JAUZQC010000020">
    <property type="protein sequence ID" value="KAK5853335.1"/>
    <property type="molecule type" value="Genomic_DNA"/>
</dbReference>
<feature type="domain" description="MCM C-terminal AAA(+) ATPase" evidence="17">
    <location>
        <begin position="305"/>
        <end position="508"/>
    </location>
</feature>
<keyword evidence="19" id="KW-1185">Reference proteome</keyword>
<evidence type="ECO:0000256" key="6">
    <source>
        <dbReference type="ARBA" id="ARBA00022801"/>
    </source>
</evidence>
<dbReference type="PROSITE" id="PS50051">
    <property type="entry name" value="MCM_2"/>
    <property type="match status" value="1"/>
</dbReference>
<proteinExistence type="inferred from homology"/>
<protein>
    <recommendedName>
        <fullName evidence="12">DNA helicase MCM9</fullName>
        <ecNumber evidence="3">3.6.4.12</ecNumber>
    </recommendedName>
    <alternativeName>
        <fullName evidence="13">Minichromosome maintenance 9</fullName>
    </alternativeName>
</protein>
<sequence length="1151" mass="125816">MSISPDQEALIGRVFESYLTEHHHGDILNLLADTDEETHRAVVVNAMTLFEANMEVGDYFNAYPNDVLAIFDKVLQRTALQLSEGASPKQRAKEGMTHTLHARITGLPVCPELTRDTIPRSRDVGHFLSVTGTVIRTSVAKVLEYERDYMCSKCRHVFTAQADFDQFYTFVPPAACPSPDGCESYKFMCLSGGSEPAACRDFQEIKIQEQVQRLSVGSIPRSMVVVLEDDLVDSCKSGDDVTVYGVMCQRWKPFYDAARCDVELVLKANNIEVNNQQAANALLMKDVQKEFEEFWESYQHDPIAGRNQILLSLCPQVFGMYVIKLAVAMVLAGGVQRIDSSGTKIRGECHLLLVGDPGTGKSQFLKYAAKIMPRSVLTAGIGSTSAGLTVAAVKDGGEWHLEAGALVLSDGGLCCIDEFNSIKEHDRISIHEAMEQQSISVAKAGIVCKLNTRTSILAATNPKGRYDPNEPLSVNVALASPLLSRFDLVLVLLDTRNPEWDRIISSFILEERGVPAEGASLWSMEKIKAYFSVIKRLKPQMSEDANIILTRYYQLQRQSDGRNAARTTIRMLESLSRLAEAHARLMFRETVTIEDAVMAVSVMECSMQGGALLGNVNALLTSFPDSPTQQYQAQCQVLLEGLNLHLLIQKESDRLARLNSNTSEASQFDPPTDNCQQDTHSTNKTHCHESSSNQDDVTGETGLDWFHSIASSSSPDVTAPSVITSTKGNPKRKPNSSWSEMSTVSKEPNCHTEKVIQSNADSSLNQDADLNRSATNTSASIQKHEESSGCVLQKVSKNLRIKRRALQLSHPQGDEEGGGHVGRVVSGDVIDTASDSLSDRPKNCSSKHVAQDTLSKDKSDRTVSKNISTVLKEKMAAEAGKDLHTKLSGFTFRPRKMVQNHNSVFNIDSEVLTSCNPGSRDPHSSTESRKSKQKPETSKKRPNNQSLPEDGNQIQQDSSKAGESVSEEQRVGTSNENTVGSFACSTPLKPSSCIDDPESSKLGHNNSIVASSTLAKLSRFSFSCATEPTTQTDMGKSSTRTDKSPDGGECSRGTLPKHSALVRKIKTVVTTTSRQGQGQGTDQGKHTEPTHAANQGSEGPVDCLSSANLKKRKCFQLGGSKSPFSGLSLFDLSNDVLDTDWDQEVTKKAKI</sequence>
<feature type="compositionally biased region" description="Low complexity" evidence="16">
    <location>
        <begin position="1070"/>
        <end position="1082"/>
    </location>
</feature>
<dbReference type="AlphaFoldDB" id="A0AAN7X320"/>
<comment type="subcellular location">
    <subcellularLocation>
        <location evidence="1">Nucleus</location>
    </subcellularLocation>
</comment>
<dbReference type="InterPro" id="IPR003593">
    <property type="entry name" value="AAA+_ATPase"/>
</dbReference>
<evidence type="ECO:0000256" key="13">
    <source>
        <dbReference type="ARBA" id="ARBA00042301"/>
    </source>
</evidence>
<dbReference type="Pfam" id="PF00493">
    <property type="entry name" value="MCM"/>
    <property type="match status" value="1"/>
</dbReference>
<feature type="region of interest" description="Disordered" evidence="16">
    <location>
        <begin position="1069"/>
        <end position="1100"/>
    </location>
</feature>
<keyword evidence="5" id="KW-0227">DNA damage</keyword>
<comment type="catalytic activity">
    <reaction evidence="14">
        <text>ATP + H2O = ADP + phosphate + H(+)</text>
        <dbReference type="Rhea" id="RHEA:13065"/>
        <dbReference type="ChEBI" id="CHEBI:15377"/>
        <dbReference type="ChEBI" id="CHEBI:15378"/>
        <dbReference type="ChEBI" id="CHEBI:30616"/>
        <dbReference type="ChEBI" id="CHEBI:43474"/>
        <dbReference type="ChEBI" id="CHEBI:456216"/>
        <dbReference type="EC" id="3.6.4.12"/>
    </reaction>
</comment>
<dbReference type="InterPro" id="IPR058768">
    <property type="entry name" value="MCM9_N"/>
</dbReference>
<evidence type="ECO:0000256" key="10">
    <source>
        <dbReference type="ARBA" id="ARBA00023204"/>
    </source>
</evidence>
<dbReference type="GO" id="GO:0000724">
    <property type="term" value="P:double-strand break repair via homologous recombination"/>
    <property type="evidence" value="ECO:0007669"/>
    <property type="project" value="TreeGrafter"/>
</dbReference>
<dbReference type="Pfam" id="PF26066">
    <property type="entry name" value="MCM9_N"/>
    <property type="match status" value="1"/>
</dbReference>
<dbReference type="GO" id="GO:0017116">
    <property type="term" value="F:single-stranded DNA helicase activity"/>
    <property type="evidence" value="ECO:0007669"/>
    <property type="project" value="TreeGrafter"/>
</dbReference>
<feature type="compositionally biased region" description="Polar residues" evidence="16">
    <location>
        <begin position="735"/>
        <end position="746"/>
    </location>
</feature>
<dbReference type="InterPro" id="IPR012340">
    <property type="entry name" value="NA-bd_OB-fold"/>
</dbReference>
<evidence type="ECO:0000256" key="3">
    <source>
        <dbReference type="ARBA" id="ARBA00012551"/>
    </source>
</evidence>
<comment type="caution">
    <text evidence="18">The sequence shown here is derived from an EMBL/GenBank/DDBJ whole genome shotgun (WGS) entry which is preliminary data.</text>
</comment>
<feature type="region of interest" description="Disordered" evidence="16">
    <location>
        <begin position="1027"/>
        <end position="1055"/>
    </location>
</feature>
<feature type="compositionally biased region" description="Polar residues" evidence="16">
    <location>
        <begin position="709"/>
        <end position="728"/>
    </location>
</feature>
<dbReference type="InterPro" id="IPR041562">
    <property type="entry name" value="MCM_lid"/>
</dbReference>
<evidence type="ECO:0000256" key="16">
    <source>
        <dbReference type="SAM" id="MobiDB-lite"/>
    </source>
</evidence>
<evidence type="ECO:0000256" key="12">
    <source>
        <dbReference type="ARBA" id="ARBA00041085"/>
    </source>
</evidence>
<evidence type="ECO:0000256" key="4">
    <source>
        <dbReference type="ARBA" id="ARBA00022741"/>
    </source>
</evidence>
<accession>A0AAN7X320</accession>
<evidence type="ECO:0000259" key="17">
    <source>
        <dbReference type="PROSITE" id="PS50051"/>
    </source>
</evidence>
<dbReference type="PANTHER" id="PTHR11630">
    <property type="entry name" value="DNA REPLICATION LICENSING FACTOR MCM FAMILY MEMBER"/>
    <property type="match status" value="1"/>
</dbReference>
<dbReference type="Pfam" id="PF17855">
    <property type="entry name" value="MCM_lid"/>
    <property type="match status" value="1"/>
</dbReference>
<dbReference type="InterPro" id="IPR033762">
    <property type="entry name" value="MCM_OB"/>
</dbReference>
<feature type="compositionally biased region" description="Polar residues" evidence="16">
    <location>
        <begin position="943"/>
        <end position="961"/>
    </location>
</feature>
<dbReference type="PANTHER" id="PTHR11630:SF48">
    <property type="entry name" value="DNA HELICASE MCM9"/>
    <property type="match status" value="1"/>
</dbReference>
<dbReference type="GO" id="GO:0005524">
    <property type="term" value="F:ATP binding"/>
    <property type="evidence" value="ECO:0007669"/>
    <property type="project" value="UniProtKB-KW"/>
</dbReference>
<dbReference type="InterPro" id="IPR031327">
    <property type="entry name" value="MCM"/>
</dbReference>
<dbReference type="InterPro" id="IPR027417">
    <property type="entry name" value="P-loop_NTPase"/>
</dbReference>